<reference evidence="3" key="1">
    <citation type="submission" date="2023-06" db="EMBL/GenBank/DDBJ databases">
        <title>Reference genome for the Northern bat (Eptesicus nilssonii), a most northern bat species.</title>
        <authorList>
            <person name="Laine V.N."/>
            <person name="Pulliainen A.T."/>
            <person name="Lilley T.M."/>
        </authorList>
    </citation>
    <scope>NUCLEOTIDE SEQUENCE</scope>
    <source>
        <strain evidence="3">BLF_Eptnil</strain>
        <tissue evidence="3">Kidney</tissue>
    </source>
</reference>
<sequence length="271" mass="31956">MDAEVKKYLEKYKQGQSEETRETKEEDPLTPPSTPKVKKPSDEEERAKQIQAWWRGTLVRRTLLSAALCASIIQRWWKQVQAQLLEERRWVALEAYTRQKWAAVRLQSWFRMWRVRLRYCRLLQATRIIQMYWRYHNCHTNGFFQGSEEERERPGRSRPGGGASWCAGRCCTRRCGPGSSSAGGGQTLEQLLQRKRREALVSFAIRERAVVKLQSLVRMWRVHWRYTQVLNAIYVIRCHWLSHSCQTCALLRGHCVVTATHLQFHIEITNP</sequence>
<dbReference type="AlphaFoldDB" id="A0AA40LI87"/>
<feature type="region of interest" description="Disordered" evidence="2">
    <location>
        <begin position="1"/>
        <end position="44"/>
    </location>
</feature>
<dbReference type="PANTHER" id="PTHR21633">
    <property type="entry name" value="IQ MOTIF CONTAINING F"/>
    <property type="match status" value="1"/>
</dbReference>
<dbReference type="PANTHER" id="PTHR21633:SF10">
    <property type="entry name" value="IQ MOTIF CONTAINING F4"/>
    <property type="match status" value="1"/>
</dbReference>
<dbReference type="PROSITE" id="PS50096">
    <property type="entry name" value="IQ"/>
    <property type="match status" value="1"/>
</dbReference>
<dbReference type="SMART" id="SM00015">
    <property type="entry name" value="IQ"/>
    <property type="match status" value="3"/>
</dbReference>
<dbReference type="Proteomes" id="UP001177744">
    <property type="component" value="Unassembled WGS sequence"/>
</dbReference>
<comment type="caution">
    <text evidence="3">The sequence shown here is derived from an EMBL/GenBank/DDBJ whole genome shotgun (WGS) entry which is preliminary data.</text>
</comment>
<dbReference type="FunFam" id="1.20.5.190:FF:000014">
    <property type="entry name" value="IQ motif containing F5"/>
    <property type="match status" value="1"/>
</dbReference>
<keyword evidence="4" id="KW-1185">Reference proteome</keyword>
<evidence type="ECO:0000256" key="2">
    <source>
        <dbReference type="SAM" id="MobiDB-lite"/>
    </source>
</evidence>
<evidence type="ECO:0000313" key="3">
    <source>
        <dbReference type="EMBL" id="KAK1332639.1"/>
    </source>
</evidence>
<evidence type="ECO:0000256" key="1">
    <source>
        <dbReference type="ARBA" id="ARBA00022737"/>
    </source>
</evidence>
<keyword evidence="1" id="KW-0677">Repeat</keyword>
<gene>
    <name evidence="3" type="ORF">QTO34_007322</name>
</gene>
<name>A0AA40LI87_CNENI</name>
<proteinExistence type="predicted"/>
<evidence type="ECO:0008006" key="5">
    <source>
        <dbReference type="Google" id="ProtNLM"/>
    </source>
</evidence>
<feature type="compositionally biased region" description="Basic and acidic residues" evidence="2">
    <location>
        <begin position="1"/>
        <end position="27"/>
    </location>
</feature>
<dbReference type="GO" id="GO:0005516">
    <property type="term" value="F:calmodulin binding"/>
    <property type="evidence" value="ECO:0007669"/>
    <property type="project" value="TreeGrafter"/>
</dbReference>
<accession>A0AA40LI87</accession>
<dbReference type="FunFam" id="1.20.5.190:FF:000015">
    <property type="entry name" value="IQ motif containing F5"/>
    <property type="match status" value="1"/>
</dbReference>
<dbReference type="InterPro" id="IPR039887">
    <property type="entry name" value="IQCF"/>
</dbReference>
<evidence type="ECO:0000313" key="4">
    <source>
        <dbReference type="Proteomes" id="UP001177744"/>
    </source>
</evidence>
<organism evidence="3 4">
    <name type="scientific">Cnephaeus nilssonii</name>
    <name type="common">Northern bat</name>
    <name type="synonym">Eptesicus nilssonii</name>
    <dbReference type="NCBI Taxonomy" id="3371016"/>
    <lineage>
        <taxon>Eukaryota</taxon>
        <taxon>Metazoa</taxon>
        <taxon>Chordata</taxon>
        <taxon>Craniata</taxon>
        <taxon>Vertebrata</taxon>
        <taxon>Euteleostomi</taxon>
        <taxon>Mammalia</taxon>
        <taxon>Eutheria</taxon>
        <taxon>Laurasiatheria</taxon>
        <taxon>Chiroptera</taxon>
        <taxon>Yangochiroptera</taxon>
        <taxon>Vespertilionidae</taxon>
        <taxon>Cnephaeus</taxon>
    </lineage>
</organism>
<dbReference type="InterPro" id="IPR000048">
    <property type="entry name" value="IQ_motif_EF-hand-BS"/>
</dbReference>
<dbReference type="EMBL" id="JAULJE010000018">
    <property type="protein sequence ID" value="KAK1332639.1"/>
    <property type="molecule type" value="Genomic_DNA"/>
</dbReference>
<dbReference type="Gene3D" id="1.20.5.190">
    <property type="match status" value="1"/>
</dbReference>
<protein>
    <recommendedName>
        <fullName evidence="5">IQ motif containing F5</fullName>
    </recommendedName>
</protein>
<dbReference type="Pfam" id="PF00612">
    <property type="entry name" value="IQ"/>
    <property type="match status" value="3"/>
</dbReference>